<comment type="caution">
    <text evidence="7">The sequence shown here is derived from an EMBL/GenBank/DDBJ whole genome shotgun (WGS) entry which is preliminary data.</text>
</comment>
<gene>
    <name evidence="7" type="primary">tagH_2</name>
    <name evidence="7" type="ORF">AW11_02516</name>
</gene>
<evidence type="ECO:0000256" key="3">
    <source>
        <dbReference type="ARBA" id="ARBA00022475"/>
    </source>
</evidence>
<evidence type="ECO:0000259" key="6">
    <source>
        <dbReference type="PROSITE" id="PS50893"/>
    </source>
</evidence>
<dbReference type="PATRIC" id="fig|1454004.3.peg.2599"/>
<dbReference type="CDD" id="cd03220">
    <property type="entry name" value="ABC_KpsT_Wzt"/>
    <property type="match status" value="1"/>
</dbReference>
<dbReference type="GO" id="GO:0140359">
    <property type="term" value="F:ABC-type transporter activity"/>
    <property type="evidence" value="ECO:0007669"/>
    <property type="project" value="InterPro"/>
</dbReference>
<keyword evidence="3" id="KW-0472">Membrane</keyword>
<name>A0A011NXF6_ACCRE</name>
<accession>A0A011NXF6</accession>
<dbReference type="PROSITE" id="PS50893">
    <property type="entry name" value="ABC_TRANSPORTER_2"/>
    <property type="match status" value="1"/>
</dbReference>
<dbReference type="InterPro" id="IPR003439">
    <property type="entry name" value="ABC_transporter-like_ATP-bd"/>
</dbReference>
<feature type="domain" description="ABC transporter" evidence="6">
    <location>
        <begin position="54"/>
        <end position="278"/>
    </location>
</feature>
<protein>
    <submittedName>
        <fullName evidence="7">Teichoic acids export ATP-binding protein TagH</fullName>
        <ecNumber evidence="7">3.6.3.40</ecNumber>
    </submittedName>
</protein>
<dbReference type="EMBL" id="JEMY01000034">
    <property type="protein sequence ID" value="EXI87388.1"/>
    <property type="molecule type" value="Genomic_DNA"/>
</dbReference>
<dbReference type="PROSITE" id="PS00211">
    <property type="entry name" value="ABC_TRANSPORTER_1"/>
    <property type="match status" value="1"/>
</dbReference>
<keyword evidence="7" id="KW-0378">Hydrolase</keyword>
<keyword evidence="3" id="KW-1003">Cell membrane</keyword>
<evidence type="ECO:0000256" key="1">
    <source>
        <dbReference type="ARBA" id="ARBA00005417"/>
    </source>
</evidence>
<dbReference type="GO" id="GO:0016020">
    <property type="term" value="C:membrane"/>
    <property type="evidence" value="ECO:0007669"/>
    <property type="project" value="InterPro"/>
</dbReference>
<evidence type="ECO:0000256" key="2">
    <source>
        <dbReference type="ARBA" id="ARBA00022448"/>
    </source>
</evidence>
<dbReference type="Proteomes" id="UP000022141">
    <property type="component" value="Unassembled WGS sequence"/>
</dbReference>
<keyword evidence="2" id="KW-0813">Transport</keyword>
<proteinExistence type="inferred from homology"/>
<comment type="similarity">
    <text evidence="1">Belongs to the ABC transporter superfamily.</text>
</comment>
<evidence type="ECO:0000256" key="4">
    <source>
        <dbReference type="ARBA" id="ARBA00022741"/>
    </source>
</evidence>
<dbReference type="Gene3D" id="3.40.50.300">
    <property type="entry name" value="P-loop containing nucleotide triphosphate hydrolases"/>
    <property type="match status" value="1"/>
</dbReference>
<evidence type="ECO:0000313" key="8">
    <source>
        <dbReference type="Proteomes" id="UP000022141"/>
    </source>
</evidence>
<dbReference type="Pfam" id="PF00005">
    <property type="entry name" value="ABC_tran"/>
    <property type="match status" value="1"/>
</dbReference>
<sequence>MSRALDTDAPASTLHRVGHDVVPEGKTAPVICIEGVSKLYPVFDNAWQGVRYLARAVCHGRADPRDIAGSVPALQDINLSMVRGERVGIIGRNGAGKSTLLKLLAGTFPPTTGTLHVDGEIYSLLPGSVSLSQELSTLENARQHLSMLSLSPNELDRVITEIRDFTELGDYFTQPAKNLSLGMRVRAEFAIATAHMADIVIIDEVLGAGDIYWEEKIARRMEHLCSCGTTLLLVSHSLSQVTRYCERAIWIERGRTVLDGNAIEVSKRYEGFLERLSWHTDDLDDKTVSISESAADLGDEQLPDSGQVVTRWPGRGDVKVSGVWINGAAETRLSVTHGQPLVFRLTLRAERGGDFRLRYLFTFWDTLGRRVAVLENDVDAVHIEPSVSHEVGVTCPQLVLVSGSYHITLTITDTDKALGTVAEGAIRLDALYKSFHLDVIDRAPVSMPGQRPGYRIPTILEISDHV</sequence>
<keyword evidence="5 7" id="KW-0067">ATP-binding</keyword>
<dbReference type="STRING" id="1454004.AW11_02516"/>
<dbReference type="PANTHER" id="PTHR46743">
    <property type="entry name" value="TEICHOIC ACIDS EXPORT ATP-BINDING PROTEIN TAGH"/>
    <property type="match status" value="1"/>
</dbReference>
<dbReference type="InterPro" id="IPR017871">
    <property type="entry name" value="ABC_transporter-like_CS"/>
</dbReference>
<dbReference type="InterPro" id="IPR003593">
    <property type="entry name" value="AAA+_ATPase"/>
</dbReference>
<dbReference type="InterPro" id="IPR027417">
    <property type="entry name" value="P-loop_NTPase"/>
</dbReference>
<evidence type="ECO:0000313" key="7">
    <source>
        <dbReference type="EMBL" id="EXI87388.1"/>
    </source>
</evidence>
<dbReference type="InterPro" id="IPR050683">
    <property type="entry name" value="Bact_Polysacc_Export_ATP-bd"/>
</dbReference>
<reference evidence="7" key="1">
    <citation type="submission" date="2014-02" db="EMBL/GenBank/DDBJ databases">
        <title>Expanding our view of genomic diversity in Candidatus Accumulibacter clades.</title>
        <authorList>
            <person name="Skennerton C.T."/>
            <person name="Barr J.J."/>
            <person name="Slater F.R."/>
            <person name="Bond P.L."/>
            <person name="Tyson G.W."/>
        </authorList>
    </citation>
    <scope>NUCLEOTIDE SEQUENCE [LARGE SCALE GENOMIC DNA]</scope>
</reference>
<keyword evidence="4" id="KW-0547">Nucleotide-binding</keyword>
<dbReference type="GO" id="GO:0016887">
    <property type="term" value="F:ATP hydrolysis activity"/>
    <property type="evidence" value="ECO:0007669"/>
    <property type="project" value="InterPro"/>
</dbReference>
<organism evidence="7 8">
    <name type="scientific">Accumulibacter regalis</name>
    <dbReference type="NCBI Taxonomy" id="522306"/>
    <lineage>
        <taxon>Bacteria</taxon>
        <taxon>Pseudomonadati</taxon>
        <taxon>Pseudomonadota</taxon>
        <taxon>Betaproteobacteria</taxon>
        <taxon>Candidatus Accumulibacter</taxon>
    </lineage>
</organism>
<dbReference type="InterPro" id="IPR015860">
    <property type="entry name" value="ABC_transpr_TagH-like"/>
</dbReference>
<dbReference type="eggNOG" id="COG1134">
    <property type="taxonomic scope" value="Bacteria"/>
</dbReference>
<dbReference type="PANTHER" id="PTHR46743:SF2">
    <property type="entry name" value="TEICHOIC ACIDS EXPORT ATP-BINDING PROTEIN TAGH"/>
    <property type="match status" value="1"/>
</dbReference>
<dbReference type="AlphaFoldDB" id="A0A011NXF6"/>
<keyword evidence="8" id="KW-1185">Reference proteome</keyword>
<dbReference type="EC" id="3.6.3.40" evidence="7"/>
<dbReference type="SUPFAM" id="SSF52540">
    <property type="entry name" value="P-loop containing nucleoside triphosphate hydrolases"/>
    <property type="match status" value="1"/>
</dbReference>
<dbReference type="GO" id="GO:0005524">
    <property type="term" value="F:ATP binding"/>
    <property type="evidence" value="ECO:0007669"/>
    <property type="project" value="UniProtKB-KW"/>
</dbReference>
<evidence type="ECO:0000256" key="5">
    <source>
        <dbReference type="ARBA" id="ARBA00022840"/>
    </source>
</evidence>
<dbReference type="SMART" id="SM00382">
    <property type="entry name" value="AAA"/>
    <property type="match status" value="1"/>
</dbReference>